<dbReference type="Pfam" id="PF09261">
    <property type="entry name" value="Alpha-mann_mid"/>
    <property type="match status" value="1"/>
</dbReference>
<dbReference type="SMART" id="SM00872">
    <property type="entry name" value="Alpha-mann_mid"/>
    <property type="match status" value="1"/>
</dbReference>
<dbReference type="SUPFAM" id="SSF88713">
    <property type="entry name" value="Glycoside hydrolase/deacetylase"/>
    <property type="match status" value="1"/>
</dbReference>
<dbReference type="InterPro" id="IPR048534">
    <property type="entry name" value="Man2a1-like_dom"/>
</dbReference>
<dbReference type="FunFam" id="2.60.40.1180:FF:000016">
    <property type="entry name" value="Alpha-mannosidase"/>
    <property type="match status" value="1"/>
</dbReference>
<dbReference type="InterPro" id="IPR027291">
    <property type="entry name" value="Glyco_hydro_38_N_sf"/>
</dbReference>
<protein>
    <recommendedName>
        <fullName evidence="10">Alpha-mannosidase</fullName>
        <ecNumber evidence="10">3.2.1.-</ecNumber>
    </recommendedName>
</protein>
<name>A0AA40I404_CNENI</name>
<dbReference type="InterPro" id="IPR050843">
    <property type="entry name" value="Glycosyl_Hydrlase_38"/>
</dbReference>
<evidence type="ECO:0000256" key="5">
    <source>
        <dbReference type="ARBA" id="ARBA00022801"/>
    </source>
</evidence>
<dbReference type="InterPro" id="IPR037094">
    <property type="entry name" value="Glyco_hydro_38_cen_sf"/>
</dbReference>
<dbReference type="EC" id="3.2.1.-" evidence="10"/>
<dbReference type="SUPFAM" id="SSF88688">
    <property type="entry name" value="Families 57/38 glycoside transferase middle domain"/>
    <property type="match status" value="1"/>
</dbReference>
<dbReference type="FunFam" id="1.20.1270.50:FF:000002">
    <property type="entry name" value="Alpha-mannosidase"/>
    <property type="match status" value="1"/>
</dbReference>
<proteinExistence type="inferred from homology"/>
<dbReference type="FunFam" id="1.20.1270.50:FF:000003">
    <property type="entry name" value="Alpha-mannosidase"/>
    <property type="match status" value="1"/>
</dbReference>
<dbReference type="GO" id="GO:0006013">
    <property type="term" value="P:mannose metabolic process"/>
    <property type="evidence" value="ECO:0007669"/>
    <property type="project" value="InterPro"/>
</dbReference>
<dbReference type="Gene3D" id="2.60.40.1180">
    <property type="entry name" value="Golgi alpha-mannosidase II"/>
    <property type="match status" value="1"/>
</dbReference>
<dbReference type="Gene3D" id="1.20.1270.50">
    <property type="entry name" value="Glycoside hydrolase family 38, central domain"/>
    <property type="match status" value="2"/>
</dbReference>
<evidence type="ECO:0000256" key="10">
    <source>
        <dbReference type="RuleBase" id="RU361199"/>
    </source>
</evidence>
<evidence type="ECO:0000256" key="2">
    <source>
        <dbReference type="ARBA" id="ARBA00009792"/>
    </source>
</evidence>
<keyword evidence="14" id="KW-1185">Reference proteome</keyword>
<dbReference type="InterPro" id="IPR015341">
    <property type="entry name" value="Glyco_hydro_38_cen"/>
</dbReference>
<dbReference type="InterPro" id="IPR013780">
    <property type="entry name" value="Glyco_hydro_b"/>
</dbReference>
<evidence type="ECO:0000256" key="4">
    <source>
        <dbReference type="ARBA" id="ARBA00022729"/>
    </source>
</evidence>
<dbReference type="FunFam" id="2.70.98.30:FF:000003">
    <property type="entry name" value="Alpha-mannosidase"/>
    <property type="match status" value="1"/>
</dbReference>
<evidence type="ECO:0000256" key="1">
    <source>
        <dbReference type="ARBA" id="ARBA00000365"/>
    </source>
</evidence>
<keyword evidence="9 10" id="KW-0326">Glycosidase</keyword>
<evidence type="ECO:0000259" key="12">
    <source>
        <dbReference type="SMART" id="SM00872"/>
    </source>
</evidence>
<organism evidence="13 14">
    <name type="scientific">Cnephaeus nilssonii</name>
    <name type="common">Northern bat</name>
    <name type="synonym">Eptesicus nilssonii</name>
    <dbReference type="NCBI Taxonomy" id="3371016"/>
    <lineage>
        <taxon>Eukaryota</taxon>
        <taxon>Metazoa</taxon>
        <taxon>Chordata</taxon>
        <taxon>Craniata</taxon>
        <taxon>Vertebrata</taxon>
        <taxon>Euteleostomi</taxon>
        <taxon>Mammalia</taxon>
        <taxon>Eutheria</taxon>
        <taxon>Laurasiatheria</taxon>
        <taxon>Chiroptera</taxon>
        <taxon>Yangochiroptera</taxon>
        <taxon>Vespertilionidae</taxon>
        <taxon>Cnephaeus</taxon>
    </lineage>
</organism>
<dbReference type="SUPFAM" id="SSF74650">
    <property type="entry name" value="Galactose mutarotase-like"/>
    <property type="match status" value="1"/>
</dbReference>
<evidence type="ECO:0000256" key="6">
    <source>
        <dbReference type="ARBA" id="ARBA00022833"/>
    </source>
</evidence>
<sequence length="1110" mass="123896">MGAGPLLGLCEPGSGFRQWWRRGGGGGAAMGADARPLGERAAGGRGAAWPWTSSGALCPPLPLLPFLFLFLAAPSVRAAGYETCPTVKPNMLNVHLVAHTHDDVGWLKTVDQYFYGIHNRIQHAGVQYILDSVISSLLAEPTRRFVYVEMAFFSRWWHQQTNATQDVVRDLVRQATLLALTAYLDFAPTGTGRLEFANGGWVMNDEAATHYGAIIDQMTLGLRFLEDTFGNDGRPRVAWHIDPFGHSREQASLFAQMGFDGFFFGRLDYQDKLVRKMNLEMEQVWRASASLKPPTADLFTSVLPNMYNPPENLCWDVLCADKPIVDDRRSPEYNAEELVDYFLKLAKDQGQFYRTNHTVMTMGSDFQYENANMWFKNLDKLIQLVNAQQQANGSRVNVLYSTPACYLWELNKAKLTWSVKQDDFFPYADGPHMFWTGYFTSRPALKRYERLSYNFLQVCNQLEALAGPAANMGPYGAGDSAPLNEAMAVLQHHDAVSGTSKQHVADDYARQLAAGWKPCEVLLSNALARLSGSKEVFSFCHNLNTSLCPLSQTSKSFQVIVYNPLGRKVNWMVRLPVSKHVFLVKDPSGAAVPSDVVTMPSSNVQELLFSASVPALGFSIYSVTQVPDWSPRARPPEPRFRKSLSWIKSSSHVKSSLHVKPSSRDLTIQNEYISARFDPDTGLLVEMKNLEQDLLLPVRQAFYWYNASTGNKLSSQASGAYIFRPNRQEPLFISRWAQTRLVKGSPPLRCKLTLAQCACRRPCAGGAPELLSLVFQVVRLYPGKRHLELEWTVGPIPVGDGWGKEVISRFDTALETKGLFFTDSNGREILERRRDYRPTWKLNQTEPVAGNYYPVNSRIYITDGNMQLTVLTDRSQGGSSLSDGSIELMVHRRLLRDDDRGVGEPLLETENTGLWVRGRHLVLLDKARTAAVGHRLQAEKELLAPQLVLARGGGTPYHLEVSPRKQPRPSGPAPGSAPPRLGTCGASCRPMCTCSTLARWGPGNVLLRLEHQFALRGGHGRQLELSSYLGLEAPPTRCLQDLFSAFTITDLKETTLAANQLRARASRLQWTPNTGPTRKPSHPRLDPASITLQPMEIRTFLASVQWEEES</sequence>
<evidence type="ECO:0000313" key="13">
    <source>
        <dbReference type="EMBL" id="KAK1342618.1"/>
    </source>
</evidence>
<keyword evidence="6 10" id="KW-0862">Zinc</keyword>
<dbReference type="Pfam" id="PF01074">
    <property type="entry name" value="Glyco_hydro_38N"/>
    <property type="match status" value="2"/>
</dbReference>
<dbReference type="Gene3D" id="2.60.40.1360">
    <property type="match status" value="1"/>
</dbReference>
<dbReference type="PANTHER" id="PTHR11607:SF3">
    <property type="entry name" value="LYSOSOMAL ALPHA-MANNOSIDASE"/>
    <property type="match status" value="1"/>
</dbReference>
<evidence type="ECO:0000313" key="14">
    <source>
        <dbReference type="Proteomes" id="UP001177744"/>
    </source>
</evidence>
<gene>
    <name evidence="13" type="ORF">QTO34_015384</name>
</gene>
<comment type="similarity">
    <text evidence="2 10">Belongs to the glycosyl hydrolase 38 family.</text>
</comment>
<keyword evidence="8" id="KW-0325">Glycoprotein</keyword>
<comment type="caution">
    <text evidence="13">The sequence shown here is derived from an EMBL/GenBank/DDBJ whole genome shotgun (WGS) entry which is preliminary data.</text>
</comment>
<evidence type="ECO:0000256" key="3">
    <source>
        <dbReference type="ARBA" id="ARBA00022723"/>
    </source>
</evidence>
<dbReference type="GO" id="GO:0030246">
    <property type="term" value="F:carbohydrate binding"/>
    <property type="evidence" value="ECO:0007669"/>
    <property type="project" value="InterPro"/>
</dbReference>
<dbReference type="CDD" id="cd10810">
    <property type="entry name" value="GH38N_AMII_LAM_like"/>
    <property type="match status" value="1"/>
</dbReference>
<dbReference type="GO" id="GO:0005764">
    <property type="term" value="C:lysosome"/>
    <property type="evidence" value="ECO:0007669"/>
    <property type="project" value="TreeGrafter"/>
</dbReference>
<dbReference type="AlphaFoldDB" id="A0AA40I404"/>
<keyword evidence="3 10" id="KW-0479">Metal-binding</keyword>
<accession>A0AA40I404</accession>
<dbReference type="PANTHER" id="PTHR11607">
    <property type="entry name" value="ALPHA-MANNOSIDASE"/>
    <property type="match status" value="1"/>
</dbReference>
<keyword evidence="4" id="KW-0732">Signal</keyword>
<reference evidence="13" key="1">
    <citation type="submission" date="2023-06" db="EMBL/GenBank/DDBJ databases">
        <title>Reference genome for the Northern bat (Eptesicus nilssonii), a most northern bat species.</title>
        <authorList>
            <person name="Laine V.N."/>
            <person name="Pulliainen A.T."/>
            <person name="Lilley T.M."/>
        </authorList>
    </citation>
    <scope>NUCLEOTIDE SEQUENCE</scope>
    <source>
        <strain evidence="13">BLF_Eptnil</strain>
        <tissue evidence="13">Kidney</tissue>
    </source>
</reference>
<evidence type="ECO:0000256" key="7">
    <source>
        <dbReference type="ARBA" id="ARBA00023157"/>
    </source>
</evidence>
<dbReference type="InterPro" id="IPR041147">
    <property type="entry name" value="GH38_C"/>
</dbReference>
<keyword evidence="7" id="KW-1015">Disulfide bond</keyword>
<comment type="catalytic activity">
    <reaction evidence="1">
        <text>Hydrolysis of terminal, non-reducing alpha-D-mannose residues in alpha-D-mannosides.</text>
        <dbReference type="EC" id="3.2.1.24"/>
    </reaction>
</comment>
<dbReference type="InterPro" id="IPR011682">
    <property type="entry name" value="Glyco_hydro_38_C"/>
</dbReference>
<dbReference type="InterPro" id="IPR011330">
    <property type="entry name" value="Glyco_hydro/deAcase_b/a-brl"/>
</dbReference>
<dbReference type="Gene3D" id="2.70.98.30">
    <property type="entry name" value="Golgi alpha-mannosidase II, domain 4"/>
    <property type="match status" value="1"/>
</dbReference>
<comment type="cofactor">
    <cofactor evidence="10">
        <name>Zn(2+)</name>
        <dbReference type="ChEBI" id="CHEBI:29105"/>
    </cofactor>
    <text evidence="10">Binds 1 zinc ion per subunit.</text>
</comment>
<dbReference type="Gene3D" id="3.20.110.10">
    <property type="entry name" value="Glycoside hydrolase 38, N terminal domain"/>
    <property type="match status" value="1"/>
</dbReference>
<dbReference type="Proteomes" id="UP001177744">
    <property type="component" value="Unassembled WGS sequence"/>
</dbReference>
<evidence type="ECO:0000256" key="8">
    <source>
        <dbReference type="ARBA" id="ARBA00023180"/>
    </source>
</evidence>
<dbReference type="GO" id="GO:0004559">
    <property type="term" value="F:alpha-mannosidase activity"/>
    <property type="evidence" value="ECO:0007669"/>
    <property type="project" value="UniProtKB-EC"/>
</dbReference>
<dbReference type="GO" id="GO:0046872">
    <property type="term" value="F:metal ion binding"/>
    <property type="evidence" value="ECO:0007669"/>
    <property type="project" value="UniProtKB-KW"/>
</dbReference>
<evidence type="ECO:0000256" key="9">
    <source>
        <dbReference type="ARBA" id="ARBA00023295"/>
    </source>
</evidence>
<dbReference type="Pfam" id="PF07748">
    <property type="entry name" value="Glyco_hydro_38C"/>
    <property type="match status" value="1"/>
</dbReference>
<feature type="domain" description="Glycoside hydrolase family 38 central" evidence="12">
    <location>
        <begin position="433"/>
        <end position="512"/>
    </location>
</feature>
<dbReference type="InterPro" id="IPR011013">
    <property type="entry name" value="Gal_mutarotase_sf_dom"/>
</dbReference>
<dbReference type="EMBL" id="JAULJE010000005">
    <property type="protein sequence ID" value="KAK1342618.1"/>
    <property type="molecule type" value="Genomic_DNA"/>
</dbReference>
<evidence type="ECO:0000256" key="11">
    <source>
        <dbReference type="SAM" id="MobiDB-lite"/>
    </source>
</evidence>
<dbReference type="FunFam" id="3.20.110.10:FF:000001">
    <property type="entry name" value="Alpha-mannosidase"/>
    <property type="match status" value="1"/>
</dbReference>
<dbReference type="InterPro" id="IPR028995">
    <property type="entry name" value="Glyco_hydro_57/38_cen_sf"/>
</dbReference>
<keyword evidence="5 10" id="KW-0378">Hydrolase</keyword>
<dbReference type="Pfam" id="PF17677">
    <property type="entry name" value="Glyco_hydro38C2"/>
    <property type="match status" value="1"/>
</dbReference>
<dbReference type="Pfam" id="PF21260">
    <property type="entry name" value="Laman-like_dom"/>
    <property type="match status" value="1"/>
</dbReference>
<dbReference type="InterPro" id="IPR000602">
    <property type="entry name" value="Glyco_hydro_38_N"/>
</dbReference>
<feature type="region of interest" description="Disordered" evidence="11">
    <location>
        <begin position="955"/>
        <end position="979"/>
    </location>
</feature>